<gene>
    <name evidence="1" type="ORF">QNH46_01170</name>
</gene>
<proteinExistence type="predicted"/>
<dbReference type="Proteomes" id="UP001177943">
    <property type="component" value="Chromosome"/>
</dbReference>
<dbReference type="KEGG" id="pwn:QNH46_01170"/>
<evidence type="ECO:0000313" key="1">
    <source>
        <dbReference type="EMBL" id="WHX49334.1"/>
    </source>
</evidence>
<sequence length="100" mass="11756">MYYRNRYESINYTGTEVTLQFTGWGTPPGQPDATLSESFKIPVVSAQLFHFYFEEKWKTVWNYFNRNDIPEQFKLNGRMVKVSYDHLTGILTMNIGKKSS</sequence>
<dbReference type="RefSeq" id="WP_283926565.1">
    <property type="nucleotide sequence ID" value="NZ_CP126084.1"/>
</dbReference>
<name>A0AA95I2E8_9BACL</name>
<dbReference type="AlphaFoldDB" id="A0AA95I2E8"/>
<organism evidence="1 2">
    <name type="scientific">Paenibacillus woosongensis</name>
    <dbReference type="NCBI Taxonomy" id="307580"/>
    <lineage>
        <taxon>Bacteria</taxon>
        <taxon>Bacillati</taxon>
        <taxon>Bacillota</taxon>
        <taxon>Bacilli</taxon>
        <taxon>Bacillales</taxon>
        <taxon>Paenibacillaceae</taxon>
        <taxon>Paenibacillus</taxon>
    </lineage>
</organism>
<accession>A0AA95I2E8</accession>
<reference evidence="1" key="1">
    <citation type="submission" date="2023-05" db="EMBL/GenBank/DDBJ databases">
        <title>Comparative genomics of Bacillaceae isolates and their secondary metabolite potential.</title>
        <authorList>
            <person name="Song L."/>
            <person name="Nielsen L.J."/>
            <person name="Mohite O."/>
            <person name="Xu X."/>
            <person name="Weber T."/>
            <person name="Kovacs A.T."/>
        </authorList>
    </citation>
    <scope>NUCLEOTIDE SEQUENCE</scope>
    <source>
        <strain evidence="1">B2_4</strain>
    </source>
</reference>
<dbReference type="EMBL" id="CP126084">
    <property type="protein sequence ID" value="WHX49334.1"/>
    <property type="molecule type" value="Genomic_DNA"/>
</dbReference>
<evidence type="ECO:0000313" key="2">
    <source>
        <dbReference type="Proteomes" id="UP001177943"/>
    </source>
</evidence>
<protein>
    <submittedName>
        <fullName evidence="1">Uncharacterized protein</fullName>
    </submittedName>
</protein>